<feature type="transmembrane region" description="Helical" evidence="8">
    <location>
        <begin position="845"/>
        <end position="865"/>
    </location>
</feature>
<dbReference type="Gene3D" id="1.20.1420.30">
    <property type="entry name" value="NCX, central ion-binding region"/>
    <property type="match status" value="2"/>
</dbReference>
<evidence type="ECO:0000256" key="1">
    <source>
        <dbReference type="ARBA" id="ARBA00004141"/>
    </source>
</evidence>
<keyword evidence="3" id="KW-0813">Transport</keyword>
<dbReference type="InParanoid" id="A0A1X2GZR8"/>
<dbReference type="PANTHER" id="PTHR12266">
    <property type="entry name" value="NA+/CA2+ K+ INDEPENDENT EXCHANGER"/>
    <property type="match status" value="1"/>
</dbReference>
<feature type="transmembrane region" description="Helical" evidence="8">
    <location>
        <begin position="877"/>
        <end position="897"/>
    </location>
</feature>
<feature type="transmembrane region" description="Helical" evidence="8">
    <location>
        <begin position="154"/>
        <end position="175"/>
    </location>
</feature>
<evidence type="ECO:0000256" key="2">
    <source>
        <dbReference type="ARBA" id="ARBA00008170"/>
    </source>
</evidence>
<evidence type="ECO:0000256" key="6">
    <source>
        <dbReference type="ARBA" id="ARBA00023136"/>
    </source>
</evidence>
<evidence type="ECO:0000256" key="3">
    <source>
        <dbReference type="ARBA" id="ARBA00022448"/>
    </source>
</evidence>
<reference evidence="11 12" key="1">
    <citation type="submission" date="2016-07" db="EMBL/GenBank/DDBJ databases">
        <title>Pervasive Adenine N6-methylation of Active Genes in Fungi.</title>
        <authorList>
            <consortium name="DOE Joint Genome Institute"/>
            <person name="Mondo S.J."/>
            <person name="Dannebaum R.O."/>
            <person name="Kuo R.C."/>
            <person name="Labutti K."/>
            <person name="Haridas S."/>
            <person name="Kuo A."/>
            <person name="Salamov A."/>
            <person name="Ahrendt S.R."/>
            <person name="Lipzen A."/>
            <person name="Sullivan W."/>
            <person name="Andreopoulos W.B."/>
            <person name="Clum A."/>
            <person name="Lindquist E."/>
            <person name="Daum C."/>
            <person name="Ramamoorthy G.K."/>
            <person name="Gryganskyi A."/>
            <person name="Culley D."/>
            <person name="Magnuson J.K."/>
            <person name="James T.Y."/>
            <person name="O'Malley M.A."/>
            <person name="Stajich J.E."/>
            <person name="Spatafora J.W."/>
            <person name="Visel A."/>
            <person name="Grigoriev I.V."/>
        </authorList>
    </citation>
    <scope>NUCLEOTIDE SEQUENCE [LARGE SCALE GENOMIC DNA]</scope>
    <source>
        <strain evidence="11 12">NRRL 2496</strain>
    </source>
</reference>
<dbReference type="InterPro" id="IPR051359">
    <property type="entry name" value="CaCA_antiporter"/>
</dbReference>
<feature type="transmembrane region" description="Helical" evidence="8">
    <location>
        <begin position="759"/>
        <end position="778"/>
    </location>
</feature>
<comment type="subcellular location">
    <subcellularLocation>
        <location evidence="1">Membrane</location>
        <topology evidence="1">Multi-pass membrane protein</topology>
    </subcellularLocation>
</comment>
<evidence type="ECO:0000313" key="12">
    <source>
        <dbReference type="Proteomes" id="UP000242180"/>
    </source>
</evidence>
<evidence type="ECO:0000259" key="10">
    <source>
        <dbReference type="Pfam" id="PF01699"/>
    </source>
</evidence>
<feature type="transmembrane region" description="Helical" evidence="8">
    <location>
        <begin position="918"/>
        <end position="939"/>
    </location>
</feature>
<protein>
    <submittedName>
        <fullName evidence="11">Sodium/calcium exchanger protein-domain-containing protein</fullName>
    </submittedName>
</protein>
<dbReference type="InterPro" id="IPR004837">
    <property type="entry name" value="NaCa_Exmemb"/>
</dbReference>
<feature type="transmembrane region" description="Helical" evidence="8">
    <location>
        <begin position="951"/>
        <end position="972"/>
    </location>
</feature>
<dbReference type="GO" id="GO:0016020">
    <property type="term" value="C:membrane"/>
    <property type="evidence" value="ECO:0007669"/>
    <property type="project" value="UniProtKB-SubCell"/>
</dbReference>
<keyword evidence="4 8" id="KW-0812">Transmembrane</keyword>
<feature type="compositionally biased region" description="Polar residues" evidence="7">
    <location>
        <begin position="441"/>
        <end position="456"/>
    </location>
</feature>
<dbReference type="InterPro" id="IPR044880">
    <property type="entry name" value="NCX_ion-bd_dom_sf"/>
</dbReference>
<dbReference type="GO" id="GO:0008324">
    <property type="term" value="F:monoatomic cation transmembrane transporter activity"/>
    <property type="evidence" value="ECO:0007669"/>
    <property type="project" value="TreeGrafter"/>
</dbReference>
<feature type="signal peptide" evidence="9">
    <location>
        <begin position="1"/>
        <end position="26"/>
    </location>
</feature>
<feature type="region of interest" description="Disordered" evidence="7">
    <location>
        <begin position="499"/>
        <end position="521"/>
    </location>
</feature>
<feature type="region of interest" description="Disordered" evidence="7">
    <location>
        <begin position="419"/>
        <end position="456"/>
    </location>
</feature>
<evidence type="ECO:0000256" key="7">
    <source>
        <dbReference type="SAM" id="MobiDB-lite"/>
    </source>
</evidence>
<evidence type="ECO:0000256" key="9">
    <source>
        <dbReference type="SAM" id="SignalP"/>
    </source>
</evidence>
<feature type="transmembrane region" description="Helical" evidence="8">
    <location>
        <begin position="207"/>
        <end position="231"/>
    </location>
</feature>
<evidence type="ECO:0000256" key="5">
    <source>
        <dbReference type="ARBA" id="ARBA00022989"/>
    </source>
</evidence>
<name>A0A1X2GZR8_SYNRA</name>
<accession>A0A1X2GZR8</accession>
<keyword evidence="12" id="KW-1185">Reference proteome</keyword>
<keyword evidence="5 8" id="KW-1133">Transmembrane helix</keyword>
<gene>
    <name evidence="11" type="ORF">BCR43DRAFT_480859</name>
</gene>
<dbReference type="OrthoDB" id="407410at2759"/>
<dbReference type="Pfam" id="PF01699">
    <property type="entry name" value="Na_Ca_ex"/>
    <property type="match status" value="2"/>
</dbReference>
<feature type="domain" description="Sodium/calcium exchanger membrane region" evidence="10">
    <location>
        <begin position="818"/>
        <end position="965"/>
    </location>
</feature>
<keyword evidence="9" id="KW-0732">Signal</keyword>
<proteinExistence type="inferred from homology"/>
<keyword evidence="6 8" id="KW-0472">Membrane</keyword>
<feature type="domain" description="Sodium/calcium exchanger membrane region" evidence="10">
    <location>
        <begin position="87"/>
        <end position="225"/>
    </location>
</feature>
<feature type="transmembrane region" description="Helical" evidence="8">
    <location>
        <begin position="813"/>
        <end position="833"/>
    </location>
</feature>
<evidence type="ECO:0000313" key="11">
    <source>
        <dbReference type="EMBL" id="ORY90033.1"/>
    </source>
</evidence>
<comment type="caution">
    <text evidence="11">The sequence shown here is derived from an EMBL/GenBank/DDBJ whole genome shotgun (WGS) entry which is preliminary data.</text>
</comment>
<dbReference type="STRING" id="13706.A0A1X2GZR8"/>
<dbReference type="OMA" id="CSPLWKP"/>
<dbReference type="GO" id="GO:0006874">
    <property type="term" value="P:intracellular calcium ion homeostasis"/>
    <property type="evidence" value="ECO:0007669"/>
    <property type="project" value="TreeGrafter"/>
</dbReference>
<dbReference type="EMBL" id="MCGN01000013">
    <property type="protein sequence ID" value="ORY90033.1"/>
    <property type="molecule type" value="Genomic_DNA"/>
</dbReference>
<feature type="transmembrane region" description="Helical" evidence="8">
    <location>
        <begin position="79"/>
        <end position="99"/>
    </location>
</feature>
<feature type="transmembrane region" description="Helical" evidence="8">
    <location>
        <begin position="663"/>
        <end position="686"/>
    </location>
</feature>
<dbReference type="AlphaFoldDB" id="A0A1X2GZR8"/>
<organism evidence="11 12">
    <name type="scientific">Syncephalastrum racemosum</name>
    <name type="common">Filamentous fungus</name>
    <dbReference type="NCBI Taxonomy" id="13706"/>
    <lineage>
        <taxon>Eukaryota</taxon>
        <taxon>Fungi</taxon>
        <taxon>Fungi incertae sedis</taxon>
        <taxon>Mucoromycota</taxon>
        <taxon>Mucoromycotina</taxon>
        <taxon>Mucoromycetes</taxon>
        <taxon>Mucorales</taxon>
        <taxon>Syncephalastraceae</taxon>
        <taxon>Syncephalastrum</taxon>
    </lineage>
</organism>
<feature type="compositionally biased region" description="Polar residues" evidence="7">
    <location>
        <begin position="377"/>
        <end position="393"/>
    </location>
</feature>
<feature type="chain" id="PRO_5012100659" evidence="9">
    <location>
        <begin position="27"/>
        <end position="974"/>
    </location>
</feature>
<sequence length="974" mass="106789">MLTKRLSLHLLPALFLLFLSTRTALAQAQNTVLSHSHHHPTCANIESYEDQCAFVKASCHGFSGVFLQFYYCSPLWKPITVGLLASMLLLLFGAVSVVASDFFCPNLQTISAKLQLSESMAGVTVLAFGNGSPDLFSTFSAMDTGAGSLAVGELIGAAFFIVAIVTGSMGIIRPFKSKRITFMRDATFLTGAIMMITWIVYHQRIYWYHSVALVLYYFLYVAVVVLGTYAFPGLPSSTKIESKSVTQEMLDETSRLLGAPSAGSKQSRPPRLSIPTHGFSANAAAAGIPAAAATAGGIITEQEHHLGHIIRPMTARSTSRPSLQLDVSHRIPRTTSTNGSISSRLYRQPMTPRVGIRTSLFGAIEFRDHVRSLTRASSTTSFAPSPRQRQTSVPYHFNKRGGLHSSLSYSARPHGVAAGARPRASTVTDQLLHTQRKARSNPRSTAMTPDSTHSSTGLAEDYFTYISTNEPQRYPLHMTDDGIDHQQPHHQHYPYQYYHHQHHQHQYQQSEQPQPDMDVRGAPELTIPEIRLAQPDSPSEPTPLSAGSQLQFHTPQQYHTPMPIPSPRNSTSLSIGFPRSPSVAESDVFVSARQSPEVSPSPSMYQSFHEHPMRSSLHAATSAAPIRSLTHADFHSMAGLSVYFEQVQQALFPTMHGWSQKSFIAKVNACIAIPIVFIFTITLPVAEPEHVKIDSVEVIPDHDPAEPTVEPTMMSVKQNSNYLSVMDEPLMNSSAHSDCDASISEIFEEDEPERIWCRWLLAVQAVFGTTFLSIIMAVNEFIQPQEVAYGTVLGCIIGMAVFYSTEADKPPKWFWMLSFVGFFVALNWIFLLANEMVGLLKAFGMIFNISDAIMGLTVFALGNSIGDLVANTAIAKMGFPTMAISACYAGPLLNMVLGVGISSSYQIFKSGKPYELDIAPTILVSAGGLITVLLSTLIVVNLNGYCMNKKLGIWMIGVYTVCCITNVSLEVLTE</sequence>
<dbReference type="PANTHER" id="PTHR12266:SF0">
    <property type="entry name" value="MITOCHONDRIAL SODIUM_CALCIUM EXCHANGER PROTEIN"/>
    <property type="match status" value="1"/>
</dbReference>
<comment type="similarity">
    <text evidence="2">Belongs to the Ca(2+):cation antiporter (CaCA) (TC 2.A.19) family.</text>
</comment>
<evidence type="ECO:0000256" key="8">
    <source>
        <dbReference type="SAM" id="Phobius"/>
    </source>
</evidence>
<feature type="region of interest" description="Disordered" evidence="7">
    <location>
        <begin position="556"/>
        <end position="579"/>
    </location>
</feature>
<feature type="region of interest" description="Disordered" evidence="7">
    <location>
        <begin position="377"/>
        <end position="397"/>
    </location>
</feature>
<evidence type="ECO:0000256" key="4">
    <source>
        <dbReference type="ARBA" id="ARBA00022692"/>
    </source>
</evidence>
<dbReference type="Proteomes" id="UP000242180">
    <property type="component" value="Unassembled WGS sequence"/>
</dbReference>
<feature type="transmembrane region" description="Helical" evidence="8">
    <location>
        <begin position="182"/>
        <end position="201"/>
    </location>
</feature>
<feature type="transmembrane region" description="Helical" evidence="8">
    <location>
        <begin position="787"/>
        <end position="807"/>
    </location>
</feature>